<dbReference type="AlphaFoldDB" id="A0A845SGW2"/>
<dbReference type="GO" id="GO:0005524">
    <property type="term" value="F:ATP binding"/>
    <property type="evidence" value="ECO:0007669"/>
    <property type="project" value="UniProtKB-KW"/>
</dbReference>
<dbReference type="SMART" id="SM00382">
    <property type="entry name" value="AAA"/>
    <property type="match status" value="2"/>
</dbReference>
<keyword evidence="8" id="KW-0472">Membrane</keyword>
<dbReference type="InterPro" id="IPR003593">
    <property type="entry name" value="AAA+_ATPase"/>
</dbReference>
<name>A0A845SGW2_9GAMM</name>
<dbReference type="InterPro" id="IPR003439">
    <property type="entry name" value="ABC_transporter-like_ATP-bd"/>
</dbReference>
<evidence type="ECO:0000313" key="10">
    <source>
        <dbReference type="EMBL" id="NDL62184.1"/>
    </source>
</evidence>
<evidence type="ECO:0000256" key="8">
    <source>
        <dbReference type="ARBA" id="ARBA00023136"/>
    </source>
</evidence>
<keyword evidence="2" id="KW-1003">Cell membrane</keyword>
<feature type="domain" description="ABC transporter" evidence="9">
    <location>
        <begin position="15"/>
        <end position="251"/>
    </location>
</feature>
<protein>
    <submittedName>
        <fullName evidence="10">ATP-binding cassette domain-containing protein</fullName>
    </submittedName>
</protein>
<accession>A0A845SGW2</accession>
<keyword evidence="5" id="KW-0547">Nucleotide-binding</keyword>
<evidence type="ECO:0000256" key="7">
    <source>
        <dbReference type="ARBA" id="ARBA00022967"/>
    </source>
</evidence>
<dbReference type="InterPro" id="IPR027417">
    <property type="entry name" value="P-loop_NTPase"/>
</dbReference>
<gene>
    <name evidence="10" type="ORF">GRH90_05365</name>
</gene>
<dbReference type="RefSeq" id="WP_162365062.1">
    <property type="nucleotide sequence ID" value="NZ_WUBS01000003.1"/>
</dbReference>
<comment type="caution">
    <text evidence="10">The sequence shown here is derived from an EMBL/GenBank/DDBJ whole genome shotgun (WGS) entry which is preliminary data.</text>
</comment>
<dbReference type="Proteomes" id="UP000461443">
    <property type="component" value="Unassembled WGS sequence"/>
</dbReference>
<proteinExistence type="predicted"/>
<dbReference type="InterPro" id="IPR017871">
    <property type="entry name" value="ABC_transporter-like_CS"/>
</dbReference>
<dbReference type="InterPro" id="IPR050107">
    <property type="entry name" value="ABC_carbohydrate_import_ATPase"/>
</dbReference>
<organism evidence="10 11">
    <name type="scientific">Acerihabitans arboris</name>
    <dbReference type="NCBI Taxonomy" id="2691583"/>
    <lineage>
        <taxon>Bacteria</taxon>
        <taxon>Pseudomonadati</taxon>
        <taxon>Pseudomonadota</taxon>
        <taxon>Gammaproteobacteria</taxon>
        <taxon>Enterobacterales</taxon>
        <taxon>Pectobacteriaceae</taxon>
        <taxon>Acerihabitans</taxon>
    </lineage>
</organism>
<dbReference type="PROSITE" id="PS00211">
    <property type="entry name" value="ABC_TRANSPORTER_1"/>
    <property type="match status" value="1"/>
</dbReference>
<dbReference type="SUPFAM" id="SSF52540">
    <property type="entry name" value="P-loop containing nucleoside triphosphate hydrolases"/>
    <property type="match status" value="2"/>
</dbReference>
<dbReference type="Gene3D" id="3.40.50.300">
    <property type="entry name" value="P-loop containing nucleotide triphosphate hydrolases"/>
    <property type="match status" value="2"/>
</dbReference>
<keyword evidence="1" id="KW-0813">Transport</keyword>
<reference evidence="10 11" key="1">
    <citation type="submission" date="2019-12" db="EMBL/GenBank/DDBJ databases">
        <authorList>
            <person name="Lee S.D."/>
        </authorList>
    </citation>
    <scope>NUCLEOTIDE SEQUENCE [LARGE SCALE GENOMIC DNA]</scope>
    <source>
        <strain evidence="10 11">SAP-6</strain>
    </source>
</reference>
<evidence type="ECO:0000256" key="6">
    <source>
        <dbReference type="ARBA" id="ARBA00022840"/>
    </source>
</evidence>
<feature type="domain" description="ABC transporter" evidence="9">
    <location>
        <begin position="262"/>
        <end position="500"/>
    </location>
</feature>
<sequence>MQQEAVVAKEPAYLLEVTGLKKSFGDVIALKNAEFCLRKGSIHALCGSNGAGKSTFLGLLMGFIRPDKGDIFVNGVRCEFDSPRQALVAGITIVQQELSGVRDLSVAENIYLGSEPRRYGMVDFNKLNQRADRLLRELGFAIAAKAKMRSLSVAEQQLVEIAKALSHTFADIIILDEPTSALGEQDAQKLFQAINRLASLGKGIIYVSHRLSEIFQIADSYTVFRDGSYISEGFIKDITREQLIEQIIGGEIDGEFAKFNQPTNETIFNVSNLCWKKKVNNISLELKRGEILGIYGLVGSGRSEFLDLVFGIEHADSGSIYIGDKVLLRHSPEKSIRAGIAYVTEDRKETGLVLSSTVAENITISSLASISRMLVVNESKLLCRARDMIRAFNIRTSGCRQLVMNLSGGNQQKVVLGRWALLDPQVLLLDEPTRGIDVGAKKEIYRFMSEFALKGKGIVMVSSELSEIIGMSDRIIIFNKGKIVGELSRDEATQAGVMSLAV</sequence>
<dbReference type="GO" id="GO:0016887">
    <property type="term" value="F:ATP hydrolysis activity"/>
    <property type="evidence" value="ECO:0007669"/>
    <property type="project" value="InterPro"/>
</dbReference>
<keyword evidence="3" id="KW-0762">Sugar transport</keyword>
<dbReference type="CDD" id="cd03216">
    <property type="entry name" value="ABC_Carb_Monos_I"/>
    <property type="match status" value="1"/>
</dbReference>
<dbReference type="Pfam" id="PF00005">
    <property type="entry name" value="ABC_tran"/>
    <property type="match status" value="2"/>
</dbReference>
<keyword evidence="4" id="KW-0677">Repeat</keyword>
<evidence type="ECO:0000256" key="3">
    <source>
        <dbReference type="ARBA" id="ARBA00022597"/>
    </source>
</evidence>
<dbReference type="CDD" id="cd03215">
    <property type="entry name" value="ABC_Carb_Monos_II"/>
    <property type="match status" value="1"/>
</dbReference>
<evidence type="ECO:0000256" key="4">
    <source>
        <dbReference type="ARBA" id="ARBA00022737"/>
    </source>
</evidence>
<keyword evidence="6 10" id="KW-0067">ATP-binding</keyword>
<evidence type="ECO:0000256" key="2">
    <source>
        <dbReference type="ARBA" id="ARBA00022475"/>
    </source>
</evidence>
<keyword evidence="11" id="KW-1185">Reference proteome</keyword>
<dbReference type="PANTHER" id="PTHR43790">
    <property type="entry name" value="CARBOHYDRATE TRANSPORT ATP-BINDING PROTEIN MG119-RELATED"/>
    <property type="match status" value="1"/>
</dbReference>
<dbReference type="PANTHER" id="PTHR43790:SF3">
    <property type="entry name" value="D-ALLOSE IMPORT ATP-BINDING PROTEIN ALSA-RELATED"/>
    <property type="match status" value="1"/>
</dbReference>
<evidence type="ECO:0000259" key="9">
    <source>
        <dbReference type="PROSITE" id="PS50893"/>
    </source>
</evidence>
<dbReference type="PROSITE" id="PS50893">
    <property type="entry name" value="ABC_TRANSPORTER_2"/>
    <property type="match status" value="2"/>
</dbReference>
<evidence type="ECO:0000313" key="11">
    <source>
        <dbReference type="Proteomes" id="UP000461443"/>
    </source>
</evidence>
<keyword evidence="7" id="KW-1278">Translocase</keyword>
<dbReference type="EMBL" id="WUBS01000003">
    <property type="protein sequence ID" value="NDL62184.1"/>
    <property type="molecule type" value="Genomic_DNA"/>
</dbReference>
<evidence type="ECO:0000256" key="1">
    <source>
        <dbReference type="ARBA" id="ARBA00022448"/>
    </source>
</evidence>
<evidence type="ECO:0000256" key="5">
    <source>
        <dbReference type="ARBA" id="ARBA00022741"/>
    </source>
</evidence>
<reference evidence="10 11" key="2">
    <citation type="submission" date="2020-02" db="EMBL/GenBank/DDBJ databases">
        <title>The new genus of Enterobacteriales.</title>
        <authorList>
            <person name="Kim I.S."/>
        </authorList>
    </citation>
    <scope>NUCLEOTIDE SEQUENCE [LARGE SCALE GENOMIC DNA]</scope>
    <source>
        <strain evidence="10 11">SAP-6</strain>
    </source>
</reference>